<dbReference type="InterPro" id="IPR051604">
    <property type="entry name" value="Ergot_Alk_Oxidoreductase"/>
</dbReference>
<name>A0ABS1UJN5_9ACTN</name>
<dbReference type="InterPro" id="IPR036291">
    <property type="entry name" value="NAD(P)-bd_dom_sf"/>
</dbReference>
<dbReference type="PANTHER" id="PTHR43162:SF1">
    <property type="entry name" value="PRESTALK A DIFFERENTIATION PROTEIN A"/>
    <property type="match status" value="1"/>
</dbReference>
<reference evidence="1 2" key="1">
    <citation type="submission" date="2021-01" db="EMBL/GenBank/DDBJ databases">
        <title>Genome sequencing of Micromonospora fiedleri MG-37.</title>
        <authorList>
            <person name="Moreland P.E.J."/>
            <person name="Stach J.E.M."/>
        </authorList>
    </citation>
    <scope>NUCLEOTIDE SEQUENCE [LARGE SCALE GENOMIC DNA]</scope>
    <source>
        <strain evidence="1 2">MG-37</strain>
    </source>
</reference>
<dbReference type="Gene3D" id="3.90.25.10">
    <property type="entry name" value="UDP-galactose 4-epimerase, domain 1"/>
    <property type="match status" value="1"/>
</dbReference>
<accession>A0ABS1UJN5</accession>
<dbReference type="EMBL" id="JAETXL010000003">
    <property type="protein sequence ID" value="MBL6276557.1"/>
    <property type="molecule type" value="Genomic_DNA"/>
</dbReference>
<comment type="caution">
    <text evidence="1">The sequence shown here is derived from an EMBL/GenBank/DDBJ whole genome shotgun (WGS) entry which is preliminary data.</text>
</comment>
<gene>
    <name evidence="1" type="ORF">JMF97_10315</name>
</gene>
<dbReference type="PANTHER" id="PTHR43162">
    <property type="match status" value="1"/>
</dbReference>
<dbReference type="Gene3D" id="3.40.50.720">
    <property type="entry name" value="NAD(P)-binding Rossmann-like Domain"/>
    <property type="match status" value="1"/>
</dbReference>
<dbReference type="SUPFAM" id="SSF51735">
    <property type="entry name" value="NAD(P)-binding Rossmann-fold domains"/>
    <property type="match status" value="1"/>
</dbReference>
<keyword evidence="2" id="KW-1185">Reference proteome</keyword>
<evidence type="ECO:0000313" key="2">
    <source>
        <dbReference type="Proteomes" id="UP000661193"/>
    </source>
</evidence>
<protein>
    <submittedName>
        <fullName evidence="1">Ergot alkaloid biosynthesis protein</fullName>
    </submittedName>
</protein>
<proteinExistence type="predicted"/>
<dbReference type="Proteomes" id="UP000661193">
    <property type="component" value="Unassembled WGS sequence"/>
</dbReference>
<sequence>MTVLVTAATGTTGSRLARRLAGENVPVRRAGRSPGADVRFDWADPTTYPRAVDGVRAIYLVAPPGAVDPEPVVVPFLQEARRAGVRRIALLSSSAVPIGSPGLGMFGARLADFVPEPVVLRPTWFASNFTGDRPHAESARRDGEIVSATGRGRIPFIDPGDIAAVAARALTDAEVPGGDLVLTGPEPLSFDEVAEILSDTTGRAVRHRAVTSEELSERHQRYGVPAAFADVLAAMDVMIAEGTEDRTTITVEDVTGVPPRSLRQFLLAEHMATALPSMP</sequence>
<evidence type="ECO:0000313" key="1">
    <source>
        <dbReference type="EMBL" id="MBL6276557.1"/>
    </source>
</evidence>
<organism evidence="1 2">
    <name type="scientific">Micromonospora fiedleri</name>
    <dbReference type="NCBI Taxonomy" id="1157498"/>
    <lineage>
        <taxon>Bacteria</taxon>
        <taxon>Bacillati</taxon>
        <taxon>Actinomycetota</taxon>
        <taxon>Actinomycetes</taxon>
        <taxon>Micromonosporales</taxon>
        <taxon>Micromonosporaceae</taxon>
        <taxon>Micromonospora</taxon>
    </lineage>
</organism>
<dbReference type="RefSeq" id="WP_203221339.1">
    <property type="nucleotide sequence ID" value="NZ_JAETXL010000003.1"/>
</dbReference>